<name>A0A233V208_FINMA</name>
<reference evidence="2" key="1">
    <citation type="submission" date="2017-04" db="EMBL/GenBank/DDBJ databases">
        <title>Finegoldia magna isolated from orthopedic joint implant-associated infections.</title>
        <authorList>
            <person name="Bjorklund S."/>
            <person name="Bruggemann H."/>
            <person name="Jensen A."/>
            <person name="Hellmark B."/>
            <person name="Soderquist B."/>
        </authorList>
    </citation>
    <scope>NUCLEOTIDE SEQUENCE [LARGE SCALE GENOMIC DNA]</scope>
    <source>
        <strain evidence="2">CCUG 54800</strain>
    </source>
</reference>
<dbReference type="EMBL" id="NDYC01000048">
    <property type="protein sequence ID" value="OXZ26442.1"/>
    <property type="molecule type" value="Genomic_DNA"/>
</dbReference>
<proteinExistence type="predicted"/>
<gene>
    <name evidence="1" type="ORF">B9N49_09440</name>
</gene>
<evidence type="ECO:0000313" key="1">
    <source>
        <dbReference type="EMBL" id="OXZ26442.1"/>
    </source>
</evidence>
<evidence type="ECO:0008006" key="3">
    <source>
        <dbReference type="Google" id="ProtNLM"/>
    </source>
</evidence>
<dbReference type="Pfam" id="PF11337">
    <property type="entry name" value="DUF3139"/>
    <property type="match status" value="1"/>
</dbReference>
<comment type="caution">
    <text evidence="1">The sequence shown here is derived from an EMBL/GenBank/DDBJ whole genome shotgun (WGS) entry which is preliminary data.</text>
</comment>
<evidence type="ECO:0000313" key="2">
    <source>
        <dbReference type="Proteomes" id="UP000215413"/>
    </source>
</evidence>
<protein>
    <recommendedName>
        <fullName evidence="3">DUF3139 domain-containing protein</fullName>
    </recommendedName>
</protein>
<accession>A0A233V208</accession>
<dbReference type="AlphaFoldDB" id="A0A233V208"/>
<organism evidence="1 2">
    <name type="scientific">Finegoldia magna</name>
    <name type="common">Peptostreptococcus magnus</name>
    <dbReference type="NCBI Taxonomy" id="1260"/>
    <lineage>
        <taxon>Bacteria</taxon>
        <taxon>Bacillati</taxon>
        <taxon>Bacillota</taxon>
        <taxon>Tissierellia</taxon>
        <taxon>Tissierellales</taxon>
        <taxon>Peptoniphilaceae</taxon>
        <taxon>Finegoldia</taxon>
    </lineage>
</organism>
<dbReference type="InterPro" id="IPR021486">
    <property type="entry name" value="DUF3139"/>
</dbReference>
<dbReference type="Proteomes" id="UP000215413">
    <property type="component" value="Unassembled WGS sequence"/>
</dbReference>
<sequence>MKRLLNILLTIVIVYLIVGWTVNHPVQYFCGKHRLYSFMEQQGTNKDNILKISSGYNYKTGDYDFDVIFKDDPLVEYNYSYYLTNFSLYNLPHLFEDTNKISVSIYEYATGSPIGNTYFKKAKYMKYTDGWY</sequence>
<dbReference type="RefSeq" id="WP_094206496.1">
    <property type="nucleotide sequence ID" value="NZ_NDYC01000048.1"/>
</dbReference>